<dbReference type="Proteomes" id="UP001211907">
    <property type="component" value="Unassembled WGS sequence"/>
</dbReference>
<dbReference type="AlphaFoldDB" id="A0AAD5T0Q5"/>
<keyword evidence="2" id="KW-0732">Signal</keyword>
<keyword evidence="1" id="KW-1133">Transmembrane helix</keyword>
<gene>
    <name evidence="3" type="ORF">HK100_000063</name>
</gene>
<feature type="chain" id="PRO_5042119175" evidence="2">
    <location>
        <begin position="18"/>
        <end position="70"/>
    </location>
</feature>
<evidence type="ECO:0000256" key="2">
    <source>
        <dbReference type="SAM" id="SignalP"/>
    </source>
</evidence>
<protein>
    <submittedName>
        <fullName evidence="3">Uncharacterized protein</fullName>
    </submittedName>
</protein>
<evidence type="ECO:0000313" key="4">
    <source>
        <dbReference type="Proteomes" id="UP001211907"/>
    </source>
</evidence>
<proteinExistence type="predicted"/>
<accession>A0AAD5T0Q5</accession>
<evidence type="ECO:0000313" key="3">
    <source>
        <dbReference type="EMBL" id="KAJ3120023.1"/>
    </source>
</evidence>
<keyword evidence="4" id="KW-1185">Reference proteome</keyword>
<reference evidence="3" key="1">
    <citation type="submission" date="2020-05" db="EMBL/GenBank/DDBJ databases">
        <title>Phylogenomic resolution of chytrid fungi.</title>
        <authorList>
            <person name="Stajich J.E."/>
            <person name="Amses K."/>
            <person name="Simmons R."/>
            <person name="Seto K."/>
            <person name="Myers J."/>
            <person name="Bonds A."/>
            <person name="Quandt C.A."/>
            <person name="Barry K."/>
            <person name="Liu P."/>
            <person name="Grigoriev I."/>
            <person name="Longcore J.E."/>
            <person name="James T.Y."/>
        </authorList>
    </citation>
    <scope>NUCLEOTIDE SEQUENCE</scope>
    <source>
        <strain evidence="3">JEL0513</strain>
    </source>
</reference>
<feature type="transmembrane region" description="Helical" evidence="1">
    <location>
        <begin position="49"/>
        <end position="69"/>
    </location>
</feature>
<keyword evidence="1" id="KW-0472">Membrane</keyword>
<keyword evidence="1" id="KW-0812">Transmembrane</keyword>
<name>A0AAD5T0Q5_9FUNG</name>
<evidence type="ECO:0000256" key="1">
    <source>
        <dbReference type="SAM" id="Phobius"/>
    </source>
</evidence>
<sequence>MYAKVLVLAFAAVAVVAQTTEESTADSTSADYAPYVAPTAAVYSGPSGIYSGASTVAVGAAAAAAVVLFL</sequence>
<dbReference type="EMBL" id="JADGJH010001002">
    <property type="protein sequence ID" value="KAJ3120023.1"/>
    <property type="molecule type" value="Genomic_DNA"/>
</dbReference>
<comment type="caution">
    <text evidence="3">The sequence shown here is derived from an EMBL/GenBank/DDBJ whole genome shotgun (WGS) entry which is preliminary data.</text>
</comment>
<organism evidence="3 4">
    <name type="scientific">Physocladia obscura</name>
    <dbReference type="NCBI Taxonomy" id="109957"/>
    <lineage>
        <taxon>Eukaryota</taxon>
        <taxon>Fungi</taxon>
        <taxon>Fungi incertae sedis</taxon>
        <taxon>Chytridiomycota</taxon>
        <taxon>Chytridiomycota incertae sedis</taxon>
        <taxon>Chytridiomycetes</taxon>
        <taxon>Chytridiales</taxon>
        <taxon>Chytriomycetaceae</taxon>
        <taxon>Physocladia</taxon>
    </lineage>
</organism>
<feature type="signal peptide" evidence="2">
    <location>
        <begin position="1"/>
        <end position="17"/>
    </location>
</feature>